<feature type="coiled-coil region" evidence="1">
    <location>
        <begin position="1496"/>
        <end position="1527"/>
    </location>
</feature>
<dbReference type="InterPro" id="IPR024996">
    <property type="entry name" value="RNaseH_pPIWI_RE"/>
</dbReference>
<dbReference type="Pfam" id="PF13111">
    <property type="entry name" value="pPIWI_RE_X"/>
    <property type="match status" value="1"/>
</dbReference>
<sequence length="3256" mass="350618">MTTSDADLPPLYRAVKGSRAGSIQPVACALTVEPTGSVPVATVRVSWSPLMAARLRGLARLAADSGEPEGRSLPYASLRAALQAQIPEAVLLARDLGAPWKREEGFPFLDAEAVPGGARNPVALAASALRTWMTMVLRPWADRVGIDEEMVEAVHALATPADAFTAETLEVDLGERLREQGGFDRVKHSILQVVARRLEGRELFDGLGPVHRVVRASSSANEVSFQTWPATASTGGLYSMVATLSVESRPYLATPVVTVHASRRRWYDAVPDAKKLRRLRTLSGTVMGRAGAPVAVDFTTPVRRGVPEEPFSPAFMIQALNVRQDLAADLAGMVAAQGARGVFVGIPYSPQLGGSHPVGGGATTRDLLDLFDAVTGLLAADGFRPMTVREVVVKERVPKRAEDQHKAFQADMMIADVAISLGRNHLDGEALEDACRRLMTGGEVPDLKPEAALKARGVLEDIRAANRDRIRRAFGGGRPVVALVARTEREREVMRSCVTGLFGHAVEIAEHQLPAGVHGPRADLPMAAGKAAERFAARVAAWQTLASDMASAHGGCHALVQATDWYDRRKDDPVNKLAGRYALASAADANVQYLRPPETGWRGLANYLHRIQSGVYDLLFGHSGLVSEVSSLLKGFFPSEADRPRAIVGISVVTQARLRYGAGGGRVCLATRIDAATGRTTARVGWYDGRMLWTKTWEPFFEAMKRIASPEVTASLGDGRNVERDSFQKFVRTVIDDSALAGDRPLVLIDSTSAASLWPWLTDREIGDAVTIGGERVDMASRWPGTRIVRVRTGRAGRVVERKTSRYERVDAATGEATGEFVDRYCPSITARAIRLSDAPAGRGVHYWITSGYFQMSIPRGLSVYRNLHSFFPAKKEKGLALPRGVSAAGLFTRHVFDIAKALYRLPNPIDVTVAACAEGDDPDRIAHLVASLRYGYGHTGATTTLPAPLSFESKARDYMTRFALDETDAEDALDDEGGDDPDDDGGGGPGTPASDPDDGDDAPDGAAVDPDTGGPDPESEALGESEGPGGDEPGAAVLPLARPMSTGQPPEVGSDRWAELLSAFAVPKTLSALRSSTALGGAQTAIACAGAGGAPGGWTRWEQEETEDEDMGTNGQTGTAWVAKAREPVLPIPAFVTRDWLRPKISISNMALREIQNARAEIELISGFRWPEERPTQEALLDLMLDGLRYPGFVRAVTRAAIRQVKNPKKLADYGLFGPFRTQVSGLLLNLSKRLRQPYPAKLSESTPILIEADKADIAATNIYLRCHGSGYYDKLLDMATEHENVLGDLIPFLEVAKDHLAYKEFSWKDEIVEQRTVLPSSAVGAAVPSATATDIPLMAACDEEAPSAGTPPGEPDGISPEPAPAEVGAVVEAAPSHEEDPMEENDAAGQADDEKPELTPLEVAREAWERALLDVALLAAVAAAGDPDDGALAALTPVLDRARAAARDWEDAKPKLVDVAPLIEEMGAMAVTLVDIADTEEAKPVDLPSVTLVLEEAAAAAGNALAEAREAAAEAAKERDRAISLMGNYKKLGEAAASKERGVKLALSGLEAVRQAAALLADGAATPASPRPTAATASAPGGARPQTPPADEPQTAMAVAVTQEGNGASGKPDLLDVAEVPAEEADGTAADEKPGSGRDVPAEEPTASAVPSDDEFGPEFDAALELANELAAEGADVIAADAAMAPAAIDAAGEPAEAAADAPEALDVAFEDPLAASIRNKLLVLFAEQEFGLAHHLLLAAERIFPNGDFGLSVAELRLAAVAGHINHASIQGNPAFLDLLEAVLASAGTVQPGAASVPDEVAAARRIVLFGATAAMALFHPGSAAVKILEAINGVATGLEEHIYPLRDALTEAERSGIGFTPAILRAVSRAAENDRYGDECLAAAIEKIDHIAGLHFRFSLGNRIRAALVHGDGLLGELKESLGSGDREAVDAARTFAATYAERSAVIFMFDETEAKFHSKIQGIDGDARERLLANIQDLAARCAEFVQAREAAPAIRNPMQRKLVEGIRNALLTGLTQAQTAISGMTDHDDPLIAAAAGFATTMLARMRLAVDGDAPVPGPVDHLLALHGPLLWLPGLRYGRSWLPSPYQPEIVTSAILEAPVPLLPPPGERTEALERAVRDRLDENSFVAASLLVECAAFHGVPEDERGRLREIAEVDVQTRRDEMGRSVAEARRMVDRVQRMDMLADADEAQAMLSLLDRIEIDALPAAPDIDSRSEAEEGEVILDFSSAQVVLDDVGDRVARLAAERRGNLLRRVDEMLAAGQVGEEDARHVRGIIGKDDLMTAQEYLDFLRDGRKLTTAASPNTRFRAFFPAVPTALSRSAAPGLEAVADCIAQGQDLDALPFSRIPEGGREDALDILSQWRNLRTKVHAGNFTENVTSLLHSFLERLGLTVALKATEAKLTKLSRKVYVTAMQMSIPTDLESVLLPDFGSQTGGHYRVCIVAKMPTEAELTGLCDSTGVMGVIVFVAAPVDAERRRQLAANSIKLGRKVLVIDEAILLFALSEPEFRPLTIFECAQPFSFAAPYRDYGNQAVPREMFFGRETEYRKLVEPSGSCIVYGGRRLGKTALLQHIKATKHDPASGMAVGYANILDIGNNTLPARIWEYASRELPTVFREPVSTAADFAAGVMAWLDADTRRRILLLLDEADRFIETDARDNGFREFIRLQQLMDNSSRRFKFVLAGLHNVTRLVHTENPPLKQIASDPQRIGPLMHEEFKDAELLVTRPFAAMGYRFENREDVWRILSHCNYYPVLVQTFCKGLLEALTRQVAQGSRPLDTITAEHVRAALENERIAHEIGEMFDYTISKIEDRYALIANIMADHALKDIAAGRVDEGVTAVEVMDAARNYWPAAFQHVNRLSTVEDLLDEMEGLGVLRRVGKDTWALRSRTVLRLLGNDDKVLAKLVEFIDRPAPPVFEPRSMRRSLNQSDVLKIPAGYTCPLTLGQEHDLLTLEAPSPTAALVRVVFGNELSDVSMVGAAMTTAGPLVSDGTKVEVIARVWGSSADLREAIGRVRPKEGESVLYVADARTNWDFDWIEPVLRSQAVSGPNGRVRVAFVGGPNRALRWVSDDKTRSLHPQVRVMPLQTWSSAMVAHSLNHANLPTEQFADLLRRQTGGFNKPMTHLLGTAGTRDRFPGRVEKHHEKMLADPGTIAELGLVEPMREVFLRIPEWLDKAGRITASDIGAVILPEVPTAAGFTGRQVVEFGVLMGLLEGEALDHVTEEEGRLYALNPLLDAVLKSARTMEGTR</sequence>
<feature type="domain" description="pPIWI-RE RNaseH" evidence="3">
    <location>
        <begin position="647"/>
        <end position="961"/>
    </location>
</feature>
<proteinExistence type="predicted"/>
<dbReference type="Pfam" id="PF18157">
    <property type="entry name" value="MID_pPIWI_RE"/>
    <property type="match status" value="1"/>
</dbReference>
<evidence type="ECO:0000256" key="1">
    <source>
        <dbReference type="SAM" id="Coils"/>
    </source>
</evidence>
<evidence type="ECO:0000256" key="2">
    <source>
        <dbReference type="SAM" id="MobiDB-lite"/>
    </source>
</evidence>
<dbReference type="PROSITE" id="PS00039">
    <property type="entry name" value="DEAD_ATP_HELICASE"/>
    <property type="match status" value="1"/>
</dbReference>
<evidence type="ECO:0000259" key="5">
    <source>
        <dbReference type="Pfam" id="PF18157"/>
    </source>
</evidence>
<feature type="region of interest" description="Disordered" evidence="2">
    <location>
        <begin position="1377"/>
        <end position="1398"/>
    </location>
</feature>
<keyword evidence="1" id="KW-0175">Coiled coil</keyword>
<dbReference type="InterPro" id="IPR027417">
    <property type="entry name" value="P-loop_NTPase"/>
</dbReference>
<accession>A0A6N1AF31</accession>
<dbReference type="EMBL" id="CP054617">
    <property type="protein sequence ID" value="QKS50123.1"/>
    <property type="molecule type" value="Genomic_DNA"/>
</dbReference>
<dbReference type="InterPro" id="IPR000629">
    <property type="entry name" value="RNA-helicase_DEAD-box_CS"/>
</dbReference>
<evidence type="ECO:0000313" key="6">
    <source>
        <dbReference type="EMBL" id="QKS50123.1"/>
    </source>
</evidence>
<dbReference type="OrthoDB" id="6951663at2"/>
<feature type="compositionally biased region" description="Low complexity" evidence="2">
    <location>
        <begin position="1005"/>
        <end position="1017"/>
    </location>
</feature>
<dbReference type="Proteomes" id="UP000509702">
    <property type="component" value="Plasmid unnamed3"/>
</dbReference>
<organism evidence="6 7">
    <name type="scientific">Azospirillum oryzae</name>
    <dbReference type="NCBI Taxonomy" id="286727"/>
    <lineage>
        <taxon>Bacteria</taxon>
        <taxon>Pseudomonadati</taxon>
        <taxon>Pseudomonadota</taxon>
        <taxon>Alphaproteobacteria</taxon>
        <taxon>Rhodospirillales</taxon>
        <taxon>Azospirillaceae</taxon>
        <taxon>Azospirillum</taxon>
    </lineage>
</organism>
<feature type="compositionally biased region" description="Acidic residues" evidence="2">
    <location>
        <begin position="968"/>
        <end position="986"/>
    </location>
</feature>
<evidence type="ECO:0000259" key="3">
    <source>
        <dbReference type="Pfam" id="PF13032"/>
    </source>
</evidence>
<dbReference type="PANTHER" id="PTHR48125:SF10">
    <property type="entry name" value="OS12G0136300 PROTEIN"/>
    <property type="match status" value="1"/>
</dbReference>
<keyword evidence="6" id="KW-0614">Plasmid</keyword>
<dbReference type="PANTHER" id="PTHR48125">
    <property type="entry name" value="LP07818P1"/>
    <property type="match status" value="1"/>
</dbReference>
<feature type="domain" description="pPIWI-RE module N-terminal" evidence="4">
    <location>
        <begin position="45"/>
        <end position="384"/>
    </location>
</feature>
<dbReference type="KEGG" id="aoz:HUE56_06285"/>
<name>A0A6N1AF31_9PROT</name>
<dbReference type="GO" id="GO:0120545">
    <property type="term" value="F:nucleic acid conformation isomerase activity"/>
    <property type="evidence" value="ECO:0007669"/>
    <property type="project" value="UniProtKB-ARBA"/>
</dbReference>
<evidence type="ECO:0000313" key="7">
    <source>
        <dbReference type="Proteomes" id="UP000509702"/>
    </source>
</evidence>
<feature type="compositionally biased region" description="Low complexity" evidence="2">
    <location>
        <begin position="1566"/>
        <end position="1587"/>
    </location>
</feature>
<dbReference type="Gene3D" id="3.40.50.300">
    <property type="entry name" value="P-loop containing nucleotide triphosphate hydrolases"/>
    <property type="match status" value="1"/>
</dbReference>
<keyword evidence="7" id="KW-1185">Reference proteome</keyword>
<feature type="domain" description="Prokaryotic pPIWI-RE MID" evidence="5">
    <location>
        <begin position="508"/>
        <end position="627"/>
    </location>
</feature>
<feature type="region of interest" description="Disordered" evidence="2">
    <location>
        <begin position="1626"/>
        <end position="1658"/>
    </location>
</feature>
<dbReference type="InterPro" id="IPR040496">
    <property type="entry name" value="MID_pPIWI_RE"/>
</dbReference>
<feature type="region of interest" description="Disordered" evidence="2">
    <location>
        <begin position="1345"/>
        <end position="1365"/>
    </location>
</feature>
<gene>
    <name evidence="6" type="ORF">HUE56_06285</name>
</gene>
<evidence type="ECO:0000259" key="4">
    <source>
        <dbReference type="Pfam" id="PF13111"/>
    </source>
</evidence>
<protein>
    <submittedName>
        <fullName evidence="6">DUF3893 domain-containing protein</fullName>
    </submittedName>
</protein>
<dbReference type="RefSeq" id="WP_149198910.1">
    <property type="nucleotide sequence ID" value="NZ_BSOV01000043.1"/>
</dbReference>
<feature type="region of interest" description="Disordered" evidence="2">
    <location>
        <begin position="1566"/>
        <end position="1597"/>
    </location>
</feature>
<dbReference type="SUPFAM" id="SSF52540">
    <property type="entry name" value="P-loop containing nucleoside triphosphate hydrolases"/>
    <property type="match status" value="1"/>
</dbReference>
<dbReference type="Pfam" id="PF13032">
    <property type="entry name" value="RNaseH_pPIWI_RE"/>
    <property type="match status" value="1"/>
</dbReference>
<reference evidence="6 7" key="1">
    <citation type="submission" date="2020-06" db="EMBL/GenBank/DDBJ databases">
        <title>Complete genome of Azosprillum oryzae KACC14407.</title>
        <authorList>
            <person name="Kim M."/>
            <person name="Park Y.-J."/>
            <person name="Shin J.-H."/>
        </authorList>
    </citation>
    <scope>NUCLEOTIDE SEQUENCE [LARGE SCALE GENOMIC DNA]</scope>
    <source>
        <strain evidence="6 7">KACC 14407</strain>
        <plasmid evidence="6 7">unnamed3</plasmid>
    </source>
</reference>
<geneLocation type="plasmid" evidence="6 7">
    <name>unnamed3</name>
</geneLocation>
<feature type="region of interest" description="Disordered" evidence="2">
    <location>
        <begin position="968"/>
        <end position="1054"/>
    </location>
</feature>
<dbReference type="InterPro" id="IPR025085">
    <property type="entry name" value="pPIWI_RE_X"/>
</dbReference>